<evidence type="ECO:0000313" key="4">
    <source>
        <dbReference type="Proteomes" id="UP001589700"/>
    </source>
</evidence>
<keyword evidence="2" id="KW-0732">Signal</keyword>
<name>A0ABV5JV08_9ACTN</name>
<comment type="caution">
    <text evidence="3">The sequence shown here is derived from an EMBL/GenBank/DDBJ whole genome shotgun (WGS) entry which is preliminary data.</text>
</comment>
<sequence length="115" mass="12566">MTHRTRALALLTAVPATLALAIGAGAATASAQPAPSTQPAENAAQGVVHYDGLFDDLDDLHVPQHIRHQINVALGSTGIAIPWHLLDGLDDDWDDRWDDDHDDHDDDDWDDDWDD</sequence>
<evidence type="ECO:0000256" key="1">
    <source>
        <dbReference type="SAM" id="MobiDB-lite"/>
    </source>
</evidence>
<organism evidence="3 4">
    <name type="scientific">Dietzia aerolata</name>
    <dbReference type="NCBI Taxonomy" id="595984"/>
    <lineage>
        <taxon>Bacteria</taxon>
        <taxon>Bacillati</taxon>
        <taxon>Actinomycetota</taxon>
        <taxon>Actinomycetes</taxon>
        <taxon>Mycobacteriales</taxon>
        <taxon>Dietziaceae</taxon>
        <taxon>Dietzia</taxon>
    </lineage>
</organism>
<evidence type="ECO:0000313" key="3">
    <source>
        <dbReference type="EMBL" id="MFB9261232.1"/>
    </source>
</evidence>
<dbReference type="EMBL" id="JBHMDY010000013">
    <property type="protein sequence ID" value="MFB9261232.1"/>
    <property type="molecule type" value="Genomic_DNA"/>
</dbReference>
<keyword evidence="4" id="KW-1185">Reference proteome</keyword>
<gene>
    <name evidence="3" type="ORF">ACFFVD_15655</name>
</gene>
<protein>
    <submittedName>
        <fullName evidence="3">Uncharacterized protein</fullName>
    </submittedName>
</protein>
<feature type="chain" id="PRO_5045336476" evidence="2">
    <location>
        <begin position="32"/>
        <end position="115"/>
    </location>
</feature>
<evidence type="ECO:0000256" key="2">
    <source>
        <dbReference type="SAM" id="SignalP"/>
    </source>
</evidence>
<proteinExistence type="predicted"/>
<dbReference type="Proteomes" id="UP001589700">
    <property type="component" value="Unassembled WGS sequence"/>
</dbReference>
<dbReference type="RefSeq" id="WP_182631188.1">
    <property type="nucleotide sequence ID" value="NZ_JAALDM010000035.1"/>
</dbReference>
<feature type="region of interest" description="Disordered" evidence="1">
    <location>
        <begin position="94"/>
        <end position="115"/>
    </location>
</feature>
<feature type="signal peptide" evidence="2">
    <location>
        <begin position="1"/>
        <end position="31"/>
    </location>
</feature>
<accession>A0ABV5JV08</accession>
<reference evidence="3 4" key="1">
    <citation type="submission" date="2024-09" db="EMBL/GenBank/DDBJ databases">
        <authorList>
            <person name="Sun Q."/>
            <person name="Mori K."/>
        </authorList>
    </citation>
    <scope>NUCLEOTIDE SEQUENCE [LARGE SCALE GENOMIC DNA]</scope>
    <source>
        <strain evidence="3 4">CCM 7659</strain>
    </source>
</reference>